<protein>
    <submittedName>
        <fullName evidence="5">5'-nucleotidase</fullName>
        <ecNumber evidence="5">3.1.3.5</ecNumber>
    </submittedName>
</protein>
<evidence type="ECO:0000313" key="6">
    <source>
        <dbReference type="Proteomes" id="UP000247459"/>
    </source>
</evidence>
<feature type="chain" id="PRO_5015800212" evidence="2">
    <location>
        <begin position="27"/>
        <end position="609"/>
    </location>
</feature>
<dbReference type="Pfam" id="PF00149">
    <property type="entry name" value="Metallophos"/>
    <property type="match status" value="1"/>
</dbReference>
<dbReference type="SUPFAM" id="SSF56300">
    <property type="entry name" value="Metallo-dependent phosphatases"/>
    <property type="match status" value="1"/>
</dbReference>
<dbReference type="GO" id="GO:0008253">
    <property type="term" value="F:5'-nucleotidase activity"/>
    <property type="evidence" value="ECO:0007669"/>
    <property type="project" value="UniProtKB-EC"/>
</dbReference>
<name>A0A2W0C736_9BACL</name>
<evidence type="ECO:0000313" key="5">
    <source>
        <dbReference type="EMBL" id="PYY27794.1"/>
    </source>
</evidence>
<feature type="signal peptide" evidence="2">
    <location>
        <begin position="1"/>
        <end position="26"/>
    </location>
</feature>
<dbReference type="InterPro" id="IPR036779">
    <property type="entry name" value="LysM_dom_sf"/>
</dbReference>
<evidence type="ECO:0000256" key="2">
    <source>
        <dbReference type="RuleBase" id="RU362119"/>
    </source>
</evidence>
<feature type="region of interest" description="Disordered" evidence="3">
    <location>
        <begin position="507"/>
        <end position="562"/>
    </location>
</feature>
<dbReference type="SUPFAM" id="SSF54106">
    <property type="entry name" value="LysM domain"/>
    <property type="match status" value="1"/>
</dbReference>
<dbReference type="Gene3D" id="3.60.21.10">
    <property type="match status" value="1"/>
</dbReference>
<dbReference type="SMART" id="SM00257">
    <property type="entry name" value="LysM"/>
    <property type="match status" value="1"/>
</dbReference>
<organism evidence="5 6">
    <name type="scientific">Paenibacillus illinoisensis</name>
    <dbReference type="NCBI Taxonomy" id="59845"/>
    <lineage>
        <taxon>Bacteria</taxon>
        <taxon>Bacillati</taxon>
        <taxon>Bacillota</taxon>
        <taxon>Bacilli</taxon>
        <taxon>Bacillales</taxon>
        <taxon>Paenibacillaceae</taxon>
        <taxon>Paenibacillus</taxon>
    </lineage>
</organism>
<dbReference type="InterPro" id="IPR036907">
    <property type="entry name" value="5'-Nucleotdase_C_sf"/>
</dbReference>
<dbReference type="GO" id="GO:0030288">
    <property type="term" value="C:outer membrane-bounded periplasmic space"/>
    <property type="evidence" value="ECO:0007669"/>
    <property type="project" value="TreeGrafter"/>
</dbReference>
<dbReference type="InterPro" id="IPR006179">
    <property type="entry name" value="5_nucleotidase/apyrase"/>
</dbReference>
<dbReference type="GO" id="GO:0009166">
    <property type="term" value="P:nucleotide catabolic process"/>
    <property type="evidence" value="ECO:0007669"/>
    <property type="project" value="InterPro"/>
</dbReference>
<dbReference type="InterPro" id="IPR004843">
    <property type="entry name" value="Calcineurin-like_PHP"/>
</dbReference>
<comment type="similarity">
    <text evidence="2">Belongs to the 5'-nucleotidase family.</text>
</comment>
<comment type="caution">
    <text evidence="5">The sequence shown here is derived from an EMBL/GenBank/DDBJ whole genome shotgun (WGS) entry which is preliminary data.</text>
</comment>
<dbReference type="InterPro" id="IPR018392">
    <property type="entry name" value="LysM"/>
</dbReference>
<dbReference type="InterPro" id="IPR029052">
    <property type="entry name" value="Metallo-depent_PP-like"/>
</dbReference>
<proteinExistence type="inferred from homology"/>
<evidence type="ECO:0000256" key="1">
    <source>
        <dbReference type="ARBA" id="ARBA00022729"/>
    </source>
</evidence>
<sequence length="609" mass="64930">MKIWKTYVSLLLTACLLFGSVGIAAAATDTTPGTGKHITILHTNDTHARAVEASPAMGYAKVAGIADKYRSENPNTLLLDAGDAVHGTTFATLVNGESIVKVMNEMGYQAIVPGNHEFNYGSKHLVELADMMNFPMLSANVKKEDGTRLFDPYLIKEVDGVKIGIIALTTPETMYKTNPKNVEGLDITDPAAEAKILVNEIRSKVDVVVVLGHLGQDASSTDTSFKVVKEVPGIDVFIDGHSHTILQDGLVSDNGTLIASAGEYTNFVGVIDLWVDGGKVTKKQATLIDETEAKDIKPNEKVAALVNSIQKEQEPILAEEVANTAILLDGKREQVRAGETNLGDLLADALRDVSNADIALTNGGGIRASIEKGIVTKGDIITVLPFGNQVVTLDVKGSDVLAALENGVASYPEPSGGFPQVSGMTFSIDTSAAEGSRVHSVTIGGKALDPEATYTLATNDFTAVGGDEYTMFNKYTISGMYGAMDEALIEYMQKLGAVDIKTDGRIKEAKTPVVEPEAPETETPAPTTPRPETPKPVTPKPVTPKPETPSKPTPNKPAPAKVYVVKSGDSLYSISKKHNTTWQALQKLNSIKNPHWIYPGQQLKLPAAS</sequence>
<dbReference type="PROSITE" id="PS51782">
    <property type="entry name" value="LYSM"/>
    <property type="match status" value="1"/>
</dbReference>
<dbReference type="InterPro" id="IPR008334">
    <property type="entry name" value="5'-Nucleotdase_C"/>
</dbReference>
<gene>
    <name evidence="5" type="ORF">PIL02S_04462</name>
</gene>
<evidence type="ECO:0000256" key="3">
    <source>
        <dbReference type="SAM" id="MobiDB-lite"/>
    </source>
</evidence>
<dbReference type="Gene3D" id="3.90.780.10">
    <property type="entry name" value="5'-Nucleotidase, C-terminal domain"/>
    <property type="match status" value="1"/>
</dbReference>
<feature type="compositionally biased region" description="Low complexity" evidence="3">
    <location>
        <begin position="511"/>
        <end position="525"/>
    </location>
</feature>
<accession>A0A2W0C736</accession>
<dbReference type="EMBL" id="PRLG01000021">
    <property type="protein sequence ID" value="PYY27794.1"/>
    <property type="molecule type" value="Genomic_DNA"/>
</dbReference>
<dbReference type="PRINTS" id="PR01607">
    <property type="entry name" value="APYRASEFAMLY"/>
</dbReference>
<keyword evidence="2" id="KW-0547">Nucleotide-binding</keyword>
<dbReference type="Gene3D" id="3.10.350.10">
    <property type="entry name" value="LysM domain"/>
    <property type="match status" value="1"/>
</dbReference>
<dbReference type="RefSeq" id="WP_110821461.1">
    <property type="nucleotide sequence ID" value="NZ_PRLG01000021.1"/>
</dbReference>
<dbReference type="AlphaFoldDB" id="A0A2W0C736"/>
<feature type="domain" description="LysM" evidence="4">
    <location>
        <begin position="561"/>
        <end position="605"/>
    </location>
</feature>
<dbReference type="Proteomes" id="UP000247459">
    <property type="component" value="Unassembled WGS sequence"/>
</dbReference>
<reference evidence="5 6" key="1">
    <citation type="submission" date="2018-01" db="EMBL/GenBank/DDBJ databases">
        <title>Genome sequence of the PGP bacterium Paenibacillus illinoisensis E3.</title>
        <authorList>
            <person name="Rolli E."/>
            <person name="Marasco R."/>
            <person name="Bessem C."/>
            <person name="Michoud G."/>
            <person name="Gaiarsa S."/>
            <person name="Borin S."/>
            <person name="Daffonchio D."/>
        </authorList>
    </citation>
    <scope>NUCLEOTIDE SEQUENCE [LARGE SCALE GENOMIC DNA]</scope>
    <source>
        <strain evidence="5 6">E3</strain>
    </source>
</reference>
<dbReference type="CDD" id="cd00118">
    <property type="entry name" value="LysM"/>
    <property type="match status" value="1"/>
</dbReference>
<dbReference type="PANTHER" id="PTHR11575:SF24">
    <property type="entry name" value="5'-NUCLEOTIDASE"/>
    <property type="match status" value="1"/>
</dbReference>
<dbReference type="PANTHER" id="PTHR11575">
    <property type="entry name" value="5'-NUCLEOTIDASE-RELATED"/>
    <property type="match status" value="1"/>
</dbReference>
<dbReference type="Pfam" id="PF02872">
    <property type="entry name" value="5_nucleotid_C"/>
    <property type="match status" value="1"/>
</dbReference>
<dbReference type="Pfam" id="PF01476">
    <property type="entry name" value="LysM"/>
    <property type="match status" value="1"/>
</dbReference>
<dbReference type="GO" id="GO:0000166">
    <property type="term" value="F:nucleotide binding"/>
    <property type="evidence" value="ECO:0007669"/>
    <property type="project" value="UniProtKB-KW"/>
</dbReference>
<feature type="compositionally biased region" description="Pro residues" evidence="3">
    <location>
        <begin position="526"/>
        <end position="557"/>
    </location>
</feature>
<dbReference type="CDD" id="cd00845">
    <property type="entry name" value="MPP_UshA_N_like"/>
    <property type="match status" value="1"/>
</dbReference>
<dbReference type="EC" id="3.1.3.5" evidence="5"/>
<dbReference type="SUPFAM" id="SSF55816">
    <property type="entry name" value="5'-nucleotidase (syn. UDP-sugar hydrolase), C-terminal domain"/>
    <property type="match status" value="1"/>
</dbReference>
<dbReference type="OrthoDB" id="9801679at2"/>
<evidence type="ECO:0000259" key="4">
    <source>
        <dbReference type="PROSITE" id="PS51782"/>
    </source>
</evidence>
<keyword evidence="1 2" id="KW-0732">Signal</keyword>
<keyword evidence="2 5" id="KW-0378">Hydrolase</keyword>